<dbReference type="PROSITE" id="PS51808">
    <property type="entry name" value="CHCH"/>
    <property type="match status" value="1"/>
</dbReference>
<name>A0A0G4HL39_9ALVE</name>
<organism evidence="2">
    <name type="scientific">Chromera velia CCMP2878</name>
    <dbReference type="NCBI Taxonomy" id="1169474"/>
    <lineage>
        <taxon>Eukaryota</taxon>
        <taxon>Sar</taxon>
        <taxon>Alveolata</taxon>
        <taxon>Colpodellida</taxon>
        <taxon>Chromeraceae</taxon>
        <taxon>Chromera</taxon>
    </lineage>
</organism>
<protein>
    <recommendedName>
        <fullName evidence="3">CHCH domain-containing protein</fullName>
    </recommendedName>
</protein>
<evidence type="ECO:0000313" key="2">
    <source>
        <dbReference type="EMBL" id="CEM45035.1"/>
    </source>
</evidence>
<dbReference type="PhylomeDB" id="A0A0G4HL39"/>
<sequence length="158" mass="18220">MNGCSKRSSHRVLFPVAKLYGEFPRIEHFQLKHILTQMQKKDANVGVDHPCFEAWDIYRRCLYQKNGSLAKCRLEATTYVRCLGQHTGWKPPYSISYLHMAERWRVPNETTRWHYPKPALERVARGSAFSFEGGRSKSVPRSGGPLPGVFSSPRKRGR</sequence>
<evidence type="ECO:0008006" key="3">
    <source>
        <dbReference type="Google" id="ProtNLM"/>
    </source>
</evidence>
<evidence type="ECO:0000256" key="1">
    <source>
        <dbReference type="SAM" id="MobiDB-lite"/>
    </source>
</evidence>
<dbReference type="EMBL" id="CDMZ01003083">
    <property type="protein sequence ID" value="CEM45035.1"/>
    <property type="molecule type" value="Genomic_DNA"/>
</dbReference>
<accession>A0A0G4HL39</accession>
<feature type="region of interest" description="Disordered" evidence="1">
    <location>
        <begin position="131"/>
        <end position="158"/>
    </location>
</feature>
<dbReference type="SUPFAM" id="SSF47072">
    <property type="entry name" value="Cysteine alpha-hairpin motif"/>
    <property type="match status" value="1"/>
</dbReference>
<proteinExistence type="predicted"/>
<dbReference type="AlphaFoldDB" id="A0A0G4HL39"/>
<dbReference type="VEuPathDB" id="CryptoDB:Cvel_28834"/>
<dbReference type="InterPro" id="IPR009069">
    <property type="entry name" value="Cys_alpha_HP_mot_SF"/>
</dbReference>
<gene>
    <name evidence="2" type="ORF">Cvel_28834</name>
</gene>
<reference evidence="2" key="1">
    <citation type="submission" date="2014-11" db="EMBL/GenBank/DDBJ databases">
        <authorList>
            <person name="Otto D Thomas"/>
            <person name="Naeem Raeece"/>
        </authorList>
    </citation>
    <scope>NUCLEOTIDE SEQUENCE</scope>
</reference>